<evidence type="ECO:0000256" key="1">
    <source>
        <dbReference type="SAM" id="Coils"/>
    </source>
</evidence>
<gene>
    <name evidence="4" type="ORF">HG536_0C01250</name>
</gene>
<organism evidence="4 5">
    <name type="scientific">Torulaspora globosa</name>
    <dbReference type="NCBI Taxonomy" id="48254"/>
    <lineage>
        <taxon>Eukaryota</taxon>
        <taxon>Fungi</taxon>
        <taxon>Dikarya</taxon>
        <taxon>Ascomycota</taxon>
        <taxon>Saccharomycotina</taxon>
        <taxon>Saccharomycetes</taxon>
        <taxon>Saccharomycetales</taxon>
        <taxon>Saccharomycetaceae</taxon>
        <taxon>Torulaspora</taxon>
    </lineage>
</organism>
<keyword evidence="5" id="KW-1185">Reference proteome</keyword>
<feature type="compositionally biased region" description="Polar residues" evidence="2">
    <location>
        <begin position="2089"/>
        <end position="2104"/>
    </location>
</feature>
<feature type="region of interest" description="Disordered" evidence="2">
    <location>
        <begin position="283"/>
        <end position="320"/>
    </location>
</feature>
<dbReference type="SUPFAM" id="SSF50729">
    <property type="entry name" value="PH domain-like"/>
    <property type="match status" value="1"/>
</dbReference>
<accession>A0A7G3ZEM1</accession>
<dbReference type="Pfam" id="PF12814">
    <property type="entry name" value="Mcp5_PH"/>
    <property type="match status" value="1"/>
</dbReference>
<dbReference type="GO" id="GO:0005739">
    <property type="term" value="C:mitochondrion"/>
    <property type="evidence" value="ECO:0007669"/>
    <property type="project" value="TreeGrafter"/>
</dbReference>
<feature type="compositionally biased region" description="Basic residues" evidence="2">
    <location>
        <begin position="2281"/>
        <end position="2291"/>
    </location>
</feature>
<dbReference type="GeneID" id="59325094"/>
<feature type="coiled-coil region" evidence="1">
    <location>
        <begin position="88"/>
        <end position="217"/>
    </location>
</feature>
<feature type="compositionally biased region" description="Polar residues" evidence="2">
    <location>
        <begin position="303"/>
        <end position="316"/>
    </location>
</feature>
<reference evidence="4 5" key="1">
    <citation type="submission" date="2020-06" db="EMBL/GenBank/DDBJ databases">
        <title>The yeast mating-type switching endonuclease HO is a domesticated member of an unorthodox homing genetic element family.</title>
        <authorList>
            <person name="Coughlan A.Y."/>
            <person name="Lombardi L."/>
            <person name="Braun-Galleani S."/>
            <person name="Martos A.R."/>
            <person name="Galeote V."/>
            <person name="Bigey F."/>
            <person name="Dequin S."/>
            <person name="Byrne K.P."/>
            <person name="Wolfe K.H."/>
        </authorList>
    </citation>
    <scope>NUCLEOTIDE SEQUENCE [LARGE SCALE GENOMIC DNA]</scope>
    <source>
        <strain evidence="4 5">CBS764</strain>
    </source>
</reference>
<sequence>MSHPHRRESLLTQLENMHKQLNDETRKKWNHNNANEGNGDHRGASAAPSGMLSRNERNSMPMFAGSSSHSGLLASNSSQDMTFVMGLSENLLVECRRLQADNESKKRKLQAVKQDHEELKEKYQKLSNTHQIVVKELQSLRDTNWDLENKLQSVSVEARSLREKLSKNNRTLKLETESARQFKTDLEVSELKFTNLEKQLESTKNQHMAQLAELRKHVCELNDENDTLHLKNRESHEKLEKSKQLEQSTSEALQSAQRDLKSASDIIAQLRAQVKTLDATPDAKGFSIEAQEEERDGPRFGSDPSNASELNDVSESQAEEENILAEIKTSVECQCQQAIKSPNSEHDRLCTVSDNPLSQEDTYQESVSNGSSPEQVEKIDHMAALLKESGYIVISSTEYNDMMNKSKEYDNPTSECLRLKASHLGKQLVSPEELKQISNLSIPEIINRLEGEKYKVLQQDTYLEILRKTEDPPLDFLRDKLKLHGYMAVTNQEINRLRELDLSLVTANSEEIGFTVIADRLYLQLQRDISEPSLGYLKQMAQKGEVEALLHWLANKRDAVLLDKKEAEKLDRCFTAPTREFLDEKATSLGYQLIERGRFDEINRTFENPSNDFLDQKAGARGLSVVSSVELTQLRKIAEIPDLQFLSERASNLGYRLVLEGELKRLESTAHCPSLEFLTTKINEKEYTVIDNHSYHALVQQTTHPDLTFLKEKAVAQGHELIDKRLYEESQRKLFEPTQNELSEMAARLECVVVLASEYEQVNALLKNPSCSYLREKAQEHGLSLIPAAELEKLKNMSKDKSKVLSVNSFGFVSVPLPELEVLKSSSLANASLSDLKTKIQEMGYIAIAQEEYKRYQCANVSSESGGQEQIVAHCAKHDLNDLSRQEYETFKCGIASIPLEGHISALRSRGYAVAAQSNCDQLGSQLTSSESDHPIDHLQKNASAAGSAPIGEDISWMLEHILDAPSVVHPGSKANLSEHLLVCPKESTGNESHAKSSSMDYLSAKAQEIGYGLLKLEELKEMERRLNCISFQEFDDDFGGDKRWILVSEEEYYKTKNRLENPSVQELQAKTLRLGYVMLLASEYDAIQRAQISPSEEYLAQKALKYNKLLVEKTSYEALQLQIDNPSEGFLIKHAASLGKVLVSEPSYNEGLRRLAAPTHEFLVEKAANIGFVLVDIEQMEMFKALHKFQKMLEKAGFELTTTTEHELLLNHTEISTGQEGEVKSGSPLGAQDPTVVHKIEKPLDVTKMIRNDSFVLLDKDSYQSLLDACIKKVTKREVFDICSKFNMVALPSEKYEELVKEPTLDEIRSMAARHASVVVMREQFDMLKAEVEYPPDEAIERCADQKGMVLVKRSDYESLMLKFNNPTKLEIEKQAEKIGMIAIASERYEHLLKELKYKSSSATPSPSSKVQASKQYFEQVIRNQNKQSDKLYGPTKTLGFVTLSNEEYKKLKENQKSYTLTKADIYNGAKAFSLAVLPLEEYKALLRKKLVGAHYEHDSPEESTAKIDMKVVTFHMDSPTPFARKSVGGNPLKFCDHPSVAPLDDYASCSQTRSNDSLANDLQHDHSGQEIDFISSVGPAFLPHSQSRSRSFEDLKEGTTALSGGKGVSHYDEQHPDQVQSVKTERSLEQEQQQVPGLLDVSNSHEDSDLDDLDEDTLMKEARKKDLVLITRLDYEKFLAVAKSTTTREMLEAEASKLNLVVLEKQEYCELLNKNEVDVCYVEKLAHQFGLEAVSADYLRQLETTDNLTVDNVKERVANLGYVALTASEFDTLNEKAASQGLKVTQESISSKSSHFNSVIEPKIIKTEVKDETSDDQVEDLDAQNGVECLPSSTRVASKSGKQNDCENCFGMEGKEMPADLNADDIIRWASRFKLVPIEMEHFEQIKEELSNPTLTVEEIIERAEQHNLVAIPDDVYEQLQNSPKNGEQDTKAVEAKNANDGWEKDMTFDAAIAHLKVIADRFHLFRSPEEASSDCKLFGCSCVVVLSDIYYNELLTSQRMLACKVAEEKIRSKNQKLTSNVSPAKLKSHQLLQPTPNGGSKVQKQTFISSPKSPAQSAAANAHKAHLKFPKSLSHSAAFMPKHSRGSSVARNDSTAGSSIERSNSMGALSLATIASLSEPSIIPALTQTVIGEYLYKYYPYFGPFGLNSRHERFFWVHPYTLTLYWSTTNPVLSNPANHKTKCAAIISVESVVDTNPYPAGLYHKSIIITTDNKTVKITCATRQRHNIWYNSLRYLVQRNMEGISLEEIADDPSDTMYSGKIFPLPGENSKSASRRLSSTRRSVRARISKSTSMPMKKND</sequence>
<feature type="compositionally biased region" description="Polar residues" evidence="2">
    <location>
        <begin position="245"/>
        <end position="257"/>
    </location>
</feature>
<evidence type="ECO:0000313" key="4">
    <source>
        <dbReference type="EMBL" id="QLL31957.1"/>
    </source>
</evidence>
<feature type="region of interest" description="Disordered" evidence="2">
    <location>
        <begin position="1587"/>
        <end position="1656"/>
    </location>
</feature>
<dbReference type="PANTHER" id="PTHR28190:SF1">
    <property type="entry name" value="NUCLEAR MIGRATION PROTEIN NUM1"/>
    <property type="match status" value="1"/>
</dbReference>
<dbReference type="InterPro" id="IPR024774">
    <property type="entry name" value="PH_dom-Mcp5-type"/>
</dbReference>
<dbReference type="PANTHER" id="PTHR28190">
    <property type="entry name" value="NUCLEAR MIGRATION PROTEIN NUM1"/>
    <property type="match status" value="1"/>
</dbReference>
<proteinExistence type="predicted"/>
<dbReference type="GO" id="GO:0032065">
    <property type="term" value="P:maintenance of protein location in cell cortex"/>
    <property type="evidence" value="ECO:0007669"/>
    <property type="project" value="InterPro"/>
</dbReference>
<keyword evidence="1" id="KW-0175">Coiled coil</keyword>
<dbReference type="GO" id="GO:0005543">
    <property type="term" value="F:phospholipid binding"/>
    <property type="evidence" value="ECO:0007669"/>
    <property type="project" value="InterPro"/>
</dbReference>
<dbReference type="OrthoDB" id="2149224at2759"/>
<dbReference type="EMBL" id="CP059248">
    <property type="protein sequence ID" value="QLL31957.1"/>
    <property type="molecule type" value="Genomic_DNA"/>
</dbReference>
<dbReference type="RefSeq" id="XP_037138632.1">
    <property type="nucleotide sequence ID" value="XM_037282737.1"/>
</dbReference>
<feature type="region of interest" description="Disordered" evidence="2">
    <location>
        <begin position="344"/>
        <end position="374"/>
    </location>
</feature>
<name>A0A7G3ZEM1_9SACH</name>
<evidence type="ECO:0000313" key="5">
    <source>
        <dbReference type="Proteomes" id="UP000515788"/>
    </source>
</evidence>
<feature type="compositionally biased region" description="Polar residues" evidence="2">
    <location>
        <begin position="352"/>
        <end position="374"/>
    </location>
</feature>
<dbReference type="GO" id="GO:0005938">
    <property type="term" value="C:cell cortex"/>
    <property type="evidence" value="ECO:0007669"/>
    <property type="project" value="InterPro"/>
</dbReference>
<dbReference type="InterPro" id="IPR053005">
    <property type="entry name" value="Nuclear_Pos-Cytoskel_Interact"/>
</dbReference>
<protein>
    <recommendedName>
        <fullName evidence="3">PH domain-containing protein</fullName>
    </recommendedName>
</protein>
<feature type="region of interest" description="Disordered" evidence="2">
    <location>
        <begin position="229"/>
        <end position="257"/>
    </location>
</feature>
<dbReference type="GO" id="GO:0015631">
    <property type="term" value="F:tubulin binding"/>
    <property type="evidence" value="ECO:0007669"/>
    <property type="project" value="TreeGrafter"/>
</dbReference>
<dbReference type="GO" id="GO:0000226">
    <property type="term" value="P:microtubule cytoskeleton organization"/>
    <property type="evidence" value="ECO:0007669"/>
    <property type="project" value="TreeGrafter"/>
</dbReference>
<feature type="region of interest" description="Disordered" evidence="2">
    <location>
        <begin position="29"/>
        <end position="65"/>
    </location>
</feature>
<evidence type="ECO:0000259" key="3">
    <source>
        <dbReference type="SMART" id="SM00233"/>
    </source>
</evidence>
<feature type="compositionally biased region" description="Basic and acidic residues" evidence="2">
    <location>
        <begin position="229"/>
        <end position="244"/>
    </location>
</feature>
<dbReference type="InterPro" id="IPR001849">
    <property type="entry name" value="PH_domain"/>
</dbReference>
<feature type="region of interest" description="Disordered" evidence="2">
    <location>
        <begin position="2084"/>
        <end position="2104"/>
    </location>
</feature>
<dbReference type="Proteomes" id="UP000515788">
    <property type="component" value="Chromosome 3"/>
</dbReference>
<dbReference type="KEGG" id="tgb:HG536_0C01250"/>
<dbReference type="CDD" id="cd13365">
    <property type="entry name" value="PH_PLC_plant-like"/>
    <property type="match status" value="1"/>
</dbReference>
<feature type="region of interest" description="Disordered" evidence="2">
    <location>
        <begin position="2263"/>
        <end position="2303"/>
    </location>
</feature>
<dbReference type="SMART" id="SM00233">
    <property type="entry name" value="PH"/>
    <property type="match status" value="1"/>
</dbReference>
<evidence type="ECO:0000256" key="2">
    <source>
        <dbReference type="SAM" id="MobiDB-lite"/>
    </source>
</evidence>
<feature type="domain" description="PH" evidence="3">
    <location>
        <begin position="2132"/>
        <end position="2243"/>
    </location>
</feature>